<gene>
    <name evidence="1" type="ORF">UFOVP60_20</name>
</gene>
<sequence>MGYLLLLLLLIPIACVVAAGVDYLLDQHFPDK</sequence>
<reference evidence="1" key="1">
    <citation type="submission" date="2020-05" db="EMBL/GenBank/DDBJ databases">
        <authorList>
            <person name="Chiriac C."/>
            <person name="Salcher M."/>
            <person name="Ghai R."/>
            <person name="Kavagutti S V."/>
        </authorList>
    </citation>
    <scope>NUCLEOTIDE SEQUENCE</scope>
</reference>
<name>A0A6J5TBR7_9CAUD</name>
<organism evidence="1">
    <name type="scientific">uncultured Caudovirales phage</name>
    <dbReference type="NCBI Taxonomy" id="2100421"/>
    <lineage>
        <taxon>Viruses</taxon>
        <taxon>Duplodnaviria</taxon>
        <taxon>Heunggongvirae</taxon>
        <taxon>Uroviricota</taxon>
        <taxon>Caudoviricetes</taxon>
        <taxon>Peduoviridae</taxon>
        <taxon>Maltschvirus</taxon>
        <taxon>Maltschvirus maltsch</taxon>
    </lineage>
</organism>
<evidence type="ECO:0000313" key="1">
    <source>
        <dbReference type="EMBL" id="CAB4241337.1"/>
    </source>
</evidence>
<dbReference type="EMBL" id="LR797821">
    <property type="protein sequence ID" value="CAB4241337.1"/>
    <property type="molecule type" value="Genomic_DNA"/>
</dbReference>
<accession>A0A6J5TBR7</accession>
<proteinExistence type="predicted"/>
<protein>
    <submittedName>
        <fullName evidence="1">Uncharacterized protein</fullName>
    </submittedName>
</protein>